<dbReference type="InterPro" id="IPR023828">
    <property type="entry name" value="Peptidase_S8_Ser-AS"/>
</dbReference>
<evidence type="ECO:0000256" key="19">
    <source>
        <dbReference type="SAM" id="Phobius"/>
    </source>
</evidence>
<dbReference type="GO" id="GO:0006508">
    <property type="term" value="P:proteolysis"/>
    <property type="evidence" value="ECO:0007669"/>
    <property type="project" value="UniProtKB-KW"/>
</dbReference>
<dbReference type="InterPro" id="IPR034197">
    <property type="entry name" value="Peptidases_S8_3"/>
</dbReference>
<feature type="active site" description="Charge relay system" evidence="15 16">
    <location>
        <position position="254"/>
    </location>
</feature>
<evidence type="ECO:0000256" key="13">
    <source>
        <dbReference type="ARBA" id="ARBA00023136"/>
    </source>
</evidence>
<evidence type="ECO:0000256" key="3">
    <source>
        <dbReference type="ARBA" id="ARBA00004271"/>
    </source>
</evidence>
<name>A0A6A6LK80_HEVBR</name>
<keyword evidence="11 16" id="KW-0720">Serine protease</keyword>
<evidence type="ECO:0000256" key="18">
    <source>
        <dbReference type="SAM" id="MobiDB-lite"/>
    </source>
</evidence>
<dbReference type="PRINTS" id="PR00723">
    <property type="entry name" value="SUBTILISIN"/>
</dbReference>
<dbReference type="GO" id="GO:0004252">
    <property type="term" value="F:serine-type endopeptidase activity"/>
    <property type="evidence" value="ECO:0007669"/>
    <property type="project" value="UniProtKB-UniRule"/>
</dbReference>
<reference evidence="24 25" key="1">
    <citation type="journal article" date="2020" name="Mol. Plant">
        <title>The Chromosome-Based Rubber Tree Genome Provides New Insights into Spurge Genome Evolution and Rubber Biosynthesis.</title>
        <authorList>
            <person name="Liu J."/>
            <person name="Shi C."/>
            <person name="Shi C.C."/>
            <person name="Li W."/>
            <person name="Zhang Q.J."/>
            <person name="Zhang Y."/>
            <person name="Li K."/>
            <person name="Lu H.F."/>
            <person name="Shi C."/>
            <person name="Zhu S.T."/>
            <person name="Xiao Z.Y."/>
            <person name="Nan H."/>
            <person name="Yue Y."/>
            <person name="Zhu X.G."/>
            <person name="Wu Y."/>
            <person name="Hong X.N."/>
            <person name="Fan G.Y."/>
            <person name="Tong Y."/>
            <person name="Zhang D."/>
            <person name="Mao C.L."/>
            <person name="Liu Y.L."/>
            <person name="Hao S.J."/>
            <person name="Liu W.Q."/>
            <person name="Lv M.Q."/>
            <person name="Zhang H.B."/>
            <person name="Liu Y."/>
            <person name="Hu-Tang G.R."/>
            <person name="Wang J.P."/>
            <person name="Wang J.H."/>
            <person name="Sun Y.H."/>
            <person name="Ni S.B."/>
            <person name="Chen W.B."/>
            <person name="Zhang X.C."/>
            <person name="Jiao Y.N."/>
            <person name="Eichler E.E."/>
            <person name="Li G.H."/>
            <person name="Liu X."/>
            <person name="Gao L.Z."/>
        </authorList>
    </citation>
    <scope>NUCLEOTIDE SEQUENCE [LARGE SCALE GENOMIC DNA]</scope>
    <source>
        <strain evidence="25">cv. GT1</strain>
        <tissue evidence="24">Leaf</tissue>
    </source>
</reference>
<evidence type="ECO:0000256" key="16">
    <source>
        <dbReference type="PROSITE-ProRule" id="PRU01240"/>
    </source>
</evidence>
<feature type="region of interest" description="Disordered" evidence="18">
    <location>
        <begin position="280"/>
        <end position="308"/>
    </location>
</feature>
<evidence type="ECO:0000256" key="11">
    <source>
        <dbReference type="ARBA" id="ARBA00022825"/>
    </source>
</evidence>
<dbReference type="PROSITE" id="PS51892">
    <property type="entry name" value="SUBTILASE"/>
    <property type="match status" value="1"/>
</dbReference>
<gene>
    <name evidence="24" type="ORF">GH714_018519</name>
</gene>
<dbReference type="GO" id="GO:0009610">
    <property type="term" value="P:response to symbiotic fungus"/>
    <property type="evidence" value="ECO:0007669"/>
    <property type="project" value="UniProtKB-ARBA"/>
</dbReference>
<organism evidence="24 25">
    <name type="scientific">Hevea brasiliensis</name>
    <name type="common">Para rubber tree</name>
    <name type="synonym">Siphonia brasiliensis</name>
    <dbReference type="NCBI Taxonomy" id="3981"/>
    <lineage>
        <taxon>Eukaryota</taxon>
        <taxon>Viridiplantae</taxon>
        <taxon>Streptophyta</taxon>
        <taxon>Embryophyta</taxon>
        <taxon>Tracheophyta</taxon>
        <taxon>Spermatophyta</taxon>
        <taxon>Magnoliopsida</taxon>
        <taxon>eudicotyledons</taxon>
        <taxon>Gunneridae</taxon>
        <taxon>Pentapetalae</taxon>
        <taxon>rosids</taxon>
        <taxon>fabids</taxon>
        <taxon>Malpighiales</taxon>
        <taxon>Euphorbiaceae</taxon>
        <taxon>Crotonoideae</taxon>
        <taxon>Micrandreae</taxon>
        <taxon>Hevea</taxon>
    </lineage>
</organism>
<evidence type="ECO:0000256" key="4">
    <source>
        <dbReference type="ARBA" id="ARBA00011073"/>
    </source>
</evidence>
<keyword evidence="9" id="KW-0732">Signal</keyword>
<dbReference type="InterPro" id="IPR036852">
    <property type="entry name" value="Peptidase_S8/S53_dom_sf"/>
</dbReference>
<feature type="active site" description="Charge relay system" evidence="15 16">
    <location>
        <position position="302"/>
    </location>
</feature>
<evidence type="ECO:0000256" key="7">
    <source>
        <dbReference type="ARBA" id="ARBA00022670"/>
    </source>
</evidence>
<dbReference type="Proteomes" id="UP000467840">
    <property type="component" value="Chromosome 4"/>
</dbReference>
<evidence type="ECO:0000256" key="10">
    <source>
        <dbReference type="ARBA" id="ARBA00022801"/>
    </source>
</evidence>
<feature type="domain" description="Subtilisin-like protease fibronectin type-III" evidence="23">
    <location>
        <begin position="731"/>
        <end position="818"/>
    </location>
</feature>
<keyword evidence="6" id="KW-0964">Secreted</keyword>
<comment type="function">
    <text evidence="1">Required for arbuscular mycorrhiza (AM) development during AM symbiosis with AM fungi (e.g. Glomeromycota intraradices).</text>
</comment>
<evidence type="ECO:0000256" key="2">
    <source>
        <dbReference type="ARBA" id="ARBA00004141"/>
    </source>
</evidence>
<dbReference type="Pfam" id="PF02225">
    <property type="entry name" value="PA"/>
    <property type="match status" value="1"/>
</dbReference>
<evidence type="ECO:0000256" key="8">
    <source>
        <dbReference type="ARBA" id="ARBA00022692"/>
    </source>
</evidence>
<dbReference type="InterPro" id="IPR004837">
    <property type="entry name" value="NaCa_Exmemb"/>
</dbReference>
<evidence type="ECO:0000256" key="15">
    <source>
        <dbReference type="PIRSR" id="PIRSR615500-1"/>
    </source>
</evidence>
<keyword evidence="10 16" id="KW-0378">Hydrolase</keyword>
<dbReference type="InterPro" id="IPR045051">
    <property type="entry name" value="SBT"/>
</dbReference>
<keyword evidence="25" id="KW-1185">Reference proteome</keyword>
<evidence type="ECO:0000259" key="21">
    <source>
        <dbReference type="Pfam" id="PF01699"/>
    </source>
</evidence>
<dbReference type="Gene3D" id="2.60.40.2310">
    <property type="match status" value="1"/>
</dbReference>
<evidence type="ECO:0008006" key="26">
    <source>
        <dbReference type="Google" id="ProtNLM"/>
    </source>
</evidence>
<evidence type="ECO:0000259" key="22">
    <source>
        <dbReference type="Pfam" id="PF02225"/>
    </source>
</evidence>
<feature type="domain" description="Peptidase S8/S53" evidence="20">
    <location>
        <begin position="245"/>
        <end position="671"/>
    </location>
</feature>
<comment type="similarity">
    <text evidence="4 16 17">Belongs to the peptidase S8 family.</text>
</comment>
<dbReference type="GO" id="GO:0048046">
    <property type="term" value="C:apoplast"/>
    <property type="evidence" value="ECO:0007669"/>
    <property type="project" value="UniProtKB-SubCell"/>
</dbReference>
<evidence type="ECO:0000313" key="24">
    <source>
        <dbReference type="EMBL" id="KAF2300947.1"/>
    </source>
</evidence>
<comment type="caution">
    <text evidence="24">The sequence shown here is derived from an EMBL/GenBank/DDBJ whole genome shotgun (WGS) entry which is preliminary data.</text>
</comment>
<feature type="compositionally biased region" description="Basic and acidic residues" evidence="18">
    <location>
        <begin position="288"/>
        <end position="303"/>
    </location>
</feature>
<dbReference type="Gene3D" id="1.20.1420.30">
    <property type="entry name" value="NCX, central ion-binding region"/>
    <property type="match status" value="1"/>
</dbReference>
<dbReference type="FunFam" id="3.50.30.30:FF:000005">
    <property type="entry name" value="subtilisin-like protease SBT1.5"/>
    <property type="match status" value="1"/>
</dbReference>
<dbReference type="Gene3D" id="3.40.50.200">
    <property type="entry name" value="Peptidase S8/S53 domain"/>
    <property type="match status" value="1"/>
</dbReference>
<proteinExistence type="inferred from homology"/>
<dbReference type="Pfam" id="PF17766">
    <property type="entry name" value="fn3_6"/>
    <property type="match status" value="1"/>
</dbReference>
<dbReference type="Gene3D" id="3.50.30.30">
    <property type="match status" value="1"/>
</dbReference>
<evidence type="ECO:0000256" key="5">
    <source>
        <dbReference type="ARBA" id="ARBA00022523"/>
    </source>
</evidence>
<feature type="domain" description="PA" evidence="22">
    <location>
        <begin position="461"/>
        <end position="545"/>
    </location>
</feature>
<dbReference type="AlphaFoldDB" id="A0A6A6LK80"/>
<dbReference type="CDD" id="cd04852">
    <property type="entry name" value="Peptidases_S8_3"/>
    <property type="match status" value="1"/>
</dbReference>
<dbReference type="PANTHER" id="PTHR10795">
    <property type="entry name" value="PROPROTEIN CONVERTASE SUBTILISIN/KEXIN"/>
    <property type="match status" value="1"/>
</dbReference>
<dbReference type="InterPro" id="IPR003137">
    <property type="entry name" value="PA_domain"/>
</dbReference>
<accession>A0A6A6LK80</accession>
<dbReference type="InterPro" id="IPR015500">
    <property type="entry name" value="Peptidase_S8_subtilisin-rel"/>
</dbReference>
<evidence type="ECO:0000256" key="9">
    <source>
        <dbReference type="ARBA" id="ARBA00022729"/>
    </source>
</evidence>
<evidence type="ECO:0000259" key="20">
    <source>
        <dbReference type="Pfam" id="PF00082"/>
    </source>
</evidence>
<protein>
    <recommendedName>
        <fullName evidence="26">Peptidase S8/S53 domain-containing protein</fullName>
    </recommendedName>
</protein>
<dbReference type="InterPro" id="IPR044880">
    <property type="entry name" value="NCX_ion-bd_dom_sf"/>
</dbReference>
<feature type="transmembrane region" description="Helical" evidence="19">
    <location>
        <begin position="95"/>
        <end position="113"/>
    </location>
</feature>
<keyword evidence="8 19" id="KW-0812">Transmembrane</keyword>
<dbReference type="EMBL" id="JAAGAX010000010">
    <property type="protein sequence ID" value="KAF2300947.1"/>
    <property type="molecule type" value="Genomic_DNA"/>
</dbReference>
<sequence>MIANELVALLVAFGLIFGINPSILGLTVLAWGNSMGDLVSNVVLAMNGGDNVQIAFSGSYAGPMFNTLVGLGISMLLGAWSQNTGIYVIPQDSSLFYTMGFLMSGLIWALLVLPQNNMRPSKTLGVGLITLYLIFLSIRMMAGSFNSWSSSSSCGSSSLAAPPAVGCPKSPPGGLDLFGKRRQVGQGTNLGKRDRLASAQAAALRRVPGVLSIVPDQIRQLHTTRTPHFLGLSTGSGLWPNGAYGEDVIIGVLDTGIWPEHPSFSDSGLSPVPDNWKGYVSYQGKPNDGSRDSASPRDTEGHGTHTASTAAGSFVHNASFYEYAPGEARGMASKARIAAYKICWSLGCFDSDILAAMDQAIADGVHVISLSVGATGYAPQYDHDSIAIGAFGANQHGIVVSCSAGNSGPDPFTAVNIAPWILTVGASTIDREFPADVVLGDGRIFGGVSLYSGEPLVDDKLPLVYAGDCGSKYCFMGSLSPSKVKGKIVVCDRGMNARVEKGSAVKLAGGLGMIMANTADSGEELIADSHLIPATIVGEIAGNQIRQYIKLSQFPTATIVFHGTVIGTSPPAPKVAAFSSRGPNHLTPEILKPDVIAPGVNILAGWTGASAPTDLDIDPRRVEFNIISGTSMSCPHVSGIAALLRKAYPNWSPAAIKSALVTTAYNLDNSGKSILDLATGSESTPFVHGAGHVDPNSALNPGLVYDMDTSDYIAFLCTIGYDSKRIAVFVGGTATLDRVVKNVGSSVNAIYEVKVNAPANTEVKVSPSKLEFNAENQILSYDITFSSAGLGWSSISSQSFGSIEWSDGTHRVRSPIAIKWHQGSSKASM</sequence>
<dbReference type="InterPro" id="IPR000209">
    <property type="entry name" value="Peptidase_S8/S53_dom"/>
</dbReference>
<evidence type="ECO:0000256" key="12">
    <source>
        <dbReference type="ARBA" id="ARBA00022989"/>
    </source>
</evidence>
<dbReference type="PROSITE" id="PS00136">
    <property type="entry name" value="SUBTILASE_ASP"/>
    <property type="match status" value="1"/>
</dbReference>
<evidence type="ECO:0000256" key="1">
    <source>
        <dbReference type="ARBA" id="ARBA00002076"/>
    </source>
</evidence>
<dbReference type="GO" id="GO:0016020">
    <property type="term" value="C:membrane"/>
    <property type="evidence" value="ECO:0007669"/>
    <property type="project" value="UniProtKB-SubCell"/>
</dbReference>
<feature type="domain" description="Sodium/calcium exchanger membrane region" evidence="21">
    <location>
        <begin position="1"/>
        <end position="140"/>
    </location>
</feature>
<dbReference type="InterPro" id="IPR041469">
    <property type="entry name" value="Subtilisin-like_FN3"/>
</dbReference>
<feature type="transmembrane region" description="Helical" evidence="19">
    <location>
        <begin position="6"/>
        <end position="31"/>
    </location>
</feature>
<dbReference type="Pfam" id="PF00082">
    <property type="entry name" value="Peptidase_S8"/>
    <property type="match status" value="1"/>
</dbReference>
<evidence type="ECO:0000256" key="17">
    <source>
        <dbReference type="RuleBase" id="RU003355"/>
    </source>
</evidence>
<evidence type="ECO:0000256" key="14">
    <source>
        <dbReference type="ARBA" id="ARBA00023180"/>
    </source>
</evidence>
<comment type="subcellular location">
    <subcellularLocation>
        <location evidence="2">Membrane</location>
        <topology evidence="2">Multi-pass membrane protein</topology>
    </subcellularLocation>
    <subcellularLocation>
        <location evidence="3">Secreted</location>
        <location evidence="3">Extracellular space</location>
        <location evidence="3">Apoplast</location>
    </subcellularLocation>
</comment>
<keyword evidence="12 19" id="KW-1133">Transmembrane helix</keyword>
<evidence type="ECO:0000313" key="25">
    <source>
        <dbReference type="Proteomes" id="UP000467840"/>
    </source>
</evidence>
<feature type="active site" description="Charge relay system" evidence="15 16">
    <location>
        <position position="631"/>
    </location>
</feature>
<dbReference type="PROSITE" id="PS00138">
    <property type="entry name" value="SUBTILASE_SER"/>
    <property type="match status" value="1"/>
</dbReference>
<dbReference type="SUPFAM" id="SSF52743">
    <property type="entry name" value="Subtilisin-like"/>
    <property type="match status" value="1"/>
</dbReference>
<dbReference type="GO" id="GO:0055085">
    <property type="term" value="P:transmembrane transport"/>
    <property type="evidence" value="ECO:0007669"/>
    <property type="project" value="InterPro"/>
</dbReference>
<dbReference type="InterPro" id="IPR023827">
    <property type="entry name" value="Peptidase_S8_Asp-AS"/>
</dbReference>
<keyword evidence="5" id="KW-0052">Apoplast</keyword>
<keyword evidence="14" id="KW-0325">Glycoprotein</keyword>
<keyword evidence="13 19" id="KW-0472">Membrane</keyword>
<evidence type="ECO:0000256" key="6">
    <source>
        <dbReference type="ARBA" id="ARBA00022525"/>
    </source>
</evidence>
<feature type="transmembrane region" description="Helical" evidence="19">
    <location>
        <begin position="125"/>
        <end position="148"/>
    </location>
</feature>
<dbReference type="CDD" id="cd02120">
    <property type="entry name" value="PA_subtilisin_like"/>
    <property type="match status" value="1"/>
</dbReference>
<keyword evidence="7 16" id="KW-0645">Protease</keyword>
<evidence type="ECO:0000259" key="23">
    <source>
        <dbReference type="Pfam" id="PF17766"/>
    </source>
</evidence>
<dbReference type="Pfam" id="PF01699">
    <property type="entry name" value="Na_Ca_ex"/>
    <property type="match status" value="1"/>
</dbReference>